<dbReference type="SUPFAM" id="SSF53448">
    <property type="entry name" value="Nucleotide-diphospho-sugar transferases"/>
    <property type="match status" value="1"/>
</dbReference>
<dbReference type="RefSeq" id="WP_046479496.1">
    <property type="nucleotide sequence ID" value="NZ_LN829118.1"/>
</dbReference>
<keyword evidence="2" id="KW-1185">Reference proteome</keyword>
<dbReference type="OrthoDB" id="9798250at2"/>
<evidence type="ECO:0000313" key="2">
    <source>
        <dbReference type="Proteomes" id="UP000033187"/>
    </source>
</evidence>
<organism evidence="1 2">
    <name type="scientific">Candidatus Filomicrobium marinum</name>
    <dbReference type="NCBI Taxonomy" id="1608628"/>
    <lineage>
        <taxon>Bacteria</taxon>
        <taxon>Pseudomonadati</taxon>
        <taxon>Pseudomonadota</taxon>
        <taxon>Alphaproteobacteria</taxon>
        <taxon>Hyphomicrobiales</taxon>
        <taxon>Hyphomicrobiaceae</taxon>
        <taxon>Filomicrobium</taxon>
    </lineage>
</organism>
<dbReference type="PANTHER" id="PTHR36529">
    <property type="entry name" value="SLL1095 PROTEIN"/>
    <property type="match status" value="1"/>
</dbReference>
<dbReference type="AlphaFoldDB" id="A0A0D6JLE5"/>
<protein>
    <recommendedName>
        <fullName evidence="3">Glycosyltransferase</fullName>
    </recommendedName>
</protein>
<evidence type="ECO:0008006" key="3">
    <source>
        <dbReference type="Google" id="ProtNLM"/>
    </source>
</evidence>
<dbReference type="KEGG" id="fiy:BN1229_v1_3893"/>
<dbReference type="KEGG" id="fil:BN1229_v1_3905"/>
<sequence length="219" mass="24006">MKEESARRSPTAFARHLVVMAKLPVAGRVKTRLARGVGVGRAVSFYRAGLAAAFGRVSQARRWTTYVAVAPDSGIYEPVWPISCRRIAQGRGDLGQRMQRVMDGLPPGPVVIIGSDVPEIRSEHIASAFKILASADVVLGPSPDGGYWLVGLRRRPRIARIFDRVRWSHAETLSDTLANAVGLQVCWLEQLDDVDDADDLARLSERAGRRIPSPPNIFS</sequence>
<name>A0A0D6JLE5_9HYPH</name>
<accession>A0A0D6JLE5</accession>
<dbReference type="InterPro" id="IPR018641">
    <property type="entry name" value="Trfase_1_rSAM/seldom-assoc"/>
</dbReference>
<dbReference type="Gene3D" id="3.90.550.10">
    <property type="entry name" value="Spore Coat Polysaccharide Biosynthesis Protein SpsA, Chain A"/>
    <property type="match status" value="1"/>
</dbReference>
<proteinExistence type="predicted"/>
<evidence type="ECO:0000313" key="1">
    <source>
        <dbReference type="EMBL" id="CPR22460.1"/>
    </source>
</evidence>
<dbReference type="Proteomes" id="UP000033187">
    <property type="component" value="Chromosome 1"/>
</dbReference>
<gene>
    <name evidence="1" type="ORF">YBN1229_v1_3893</name>
</gene>
<dbReference type="EMBL" id="LN829119">
    <property type="protein sequence ID" value="CPR22460.1"/>
    <property type="molecule type" value="Genomic_DNA"/>
</dbReference>
<dbReference type="PANTHER" id="PTHR36529:SF1">
    <property type="entry name" value="GLYCOSYLTRANSFERASE"/>
    <property type="match status" value="1"/>
</dbReference>
<dbReference type="Pfam" id="PF09837">
    <property type="entry name" value="DUF2064"/>
    <property type="match status" value="1"/>
</dbReference>
<reference evidence="2" key="1">
    <citation type="submission" date="2015-02" db="EMBL/GenBank/DDBJ databases">
        <authorList>
            <person name="Chooi Y.-H."/>
        </authorList>
    </citation>
    <scope>NUCLEOTIDE SEQUENCE [LARGE SCALE GENOMIC DNA]</scope>
    <source>
        <strain evidence="2">strain Y</strain>
    </source>
</reference>
<dbReference type="InterPro" id="IPR029044">
    <property type="entry name" value="Nucleotide-diphossugar_trans"/>
</dbReference>
<dbReference type="NCBIfam" id="TIGR04282">
    <property type="entry name" value="glyco_like_cofC"/>
    <property type="match status" value="1"/>
</dbReference>